<organism evidence="4">
    <name type="scientific">marine metagenome</name>
    <dbReference type="NCBI Taxonomy" id="408172"/>
    <lineage>
        <taxon>unclassified sequences</taxon>
        <taxon>metagenomes</taxon>
        <taxon>ecological metagenomes</taxon>
    </lineage>
</organism>
<sequence>MEFFSGIVLFLIGFAVGSTIVWFMRQKELDSSQVREDGLKEIFGNISRKALDQNIETFLKLAESKFGELLKSSDVQLDEKKKLIDVSIKEMKNQLEGLGKQTSELKGQMEASQKGITELSDTTSQLRQILSSSQARGQWGERMVEDILNFIGLVEGVNYAKQIQEGGDRPDFTFYLPKDKHINMDVKFPLSHYESFLAAENENDQKSEKKAFLSDVRNHVKEIAKRNYINPQAGTVDYVLMFIPNESIYSFLNQEDKELIDFSLSKRILLCSPITLYAILSLIRQAVSNFSLEKRAGDMQAMVSAFKEQWEKFVEKLNALGKSIGTIQKHYDDLSGPRVRQLEKPMDKIIDLELKSNDNDQIENDAA</sequence>
<dbReference type="PANTHER" id="PTHR30563:SF0">
    <property type="entry name" value="DNA RECOMBINATION PROTEIN RMUC"/>
    <property type="match status" value="1"/>
</dbReference>
<dbReference type="EMBL" id="UINC01007705">
    <property type="protein sequence ID" value="SVA34693.1"/>
    <property type="molecule type" value="Genomic_DNA"/>
</dbReference>
<evidence type="ECO:0000313" key="4">
    <source>
        <dbReference type="EMBL" id="SVA34693.1"/>
    </source>
</evidence>
<dbReference type="Pfam" id="PF02646">
    <property type="entry name" value="RmuC"/>
    <property type="match status" value="1"/>
</dbReference>
<dbReference type="GO" id="GO:0006310">
    <property type="term" value="P:DNA recombination"/>
    <property type="evidence" value="ECO:0007669"/>
    <property type="project" value="UniProtKB-KW"/>
</dbReference>
<keyword evidence="2" id="KW-0233">DNA recombination</keyword>
<keyword evidence="1" id="KW-0175">Coiled coil</keyword>
<evidence type="ECO:0000256" key="1">
    <source>
        <dbReference type="ARBA" id="ARBA00023054"/>
    </source>
</evidence>
<reference evidence="4" key="1">
    <citation type="submission" date="2018-05" db="EMBL/GenBank/DDBJ databases">
        <authorList>
            <person name="Lanie J.A."/>
            <person name="Ng W.-L."/>
            <person name="Kazmierczak K.M."/>
            <person name="Andrzejewski T.M."/>
            <person name="Davidsen T.M."/>
            <person name="Wayne K.J."/>
            <person name="Tettelin H."/>
            <person name="Glass J.I."/>
            <person name="Rusch D."/>
            <person name="Podicherti R."/>
            <person name="Tsui H.-C.T."/>
            <person name="Winkler M.E."/>
        </authorList>
    </citation>
    <scope>NUCLEOTIDE SEQUENCE</scope>
</reference>
<keyword evidence="3" id="KW-1133">Transmembrane helix</keyword>
<accession>A0A381V5Z3</accession>
<protein>
    <recommendedName>
        <fullName evidence="5">Recombinase RmuC</fullName>
    </recommendedName>
</protein>
<evidence type="ECO:0000256" key="3">
    <source>
        <dbReference type="SAM" id="Phobius"/>
    </source>
</evidence>
<keyword evidence="3" id="KW-0812">Transmembrane</keyword>
<evidence type="ECO:0008006" key="5">
    <source>
        <dbReference type="Google" id="ProtNLM"/>
    </source>
</evidence>
<feature type="transmembrane region" description="Helical" evidence="3">
    <location>
        <begin position="6"/>
        <end position="24"/>
    </location>
</feature>
<gene>
    <name evidence="4" type="ORF">METZ01_LOCUS87547</name>
</gene>
<dbReference type="AlphaFoldDB" id="A0A381V5Z3"/>
<evidence type="ECO:0000256" key="2">
    <source>
        <dbReference type="ARBA" id="ARBA00023172"/>
    </source>
</evidence>
<name>A0A381V5Z3_9ZZZZ</name>
<dbReference type="PANTHER" id="PTHR30563">
    <property type="entry name" value="DNA RECOMBINATION PROTEIN RMUC"/>
    <property type="match status" value="1"/>
</dbReference>
<proteinExistence type="predicted"/>
<keyword evidence="3" id="KW-0472">Membrane</keyword>
<dbReference type="InterPro" id="IPR003798">
    <property type="entry name" value="DNA_recombination_RmuC"/>
</dbReference>